<dbReference type="EMBL" id="LAZR01006921">
    <property type="protein sequence ID" value="KKM88728.1"/>
    <property type="molecule type" value="Genomic_DNA"/>
</dbReference>
<accession>A0A0F9L4W5</accession>
<reference evidence="1" key="1">
    <citation type="journal article" date="2015" name="Nature">
        <title>Complex archaea that bridge the gap between prokaryotes and eukaryotes.</title>
        <authorList>
            <person name="Spang A."/>
            <person name="Saw J.H."/>
            <person name="Jorgensen S.L."/>
            <person name="Zaremba-Niedzwiedzka K."/>
            <person name="Martijn J."/>
            <person name="Lind A.E."/>
            <person name="van Eijk R."/>
            <person name="Schleper C."/>
            <person name="Guy L."/>
            <person name="Ettema T.J."/>
        </authorList>
    </citation>
    <scope>NUCLEOTIDE SEQUENCE</scope>
</reference>
<gene>
    <name evidence="1" type="ORF">LCGC14_1255840</name>
</gene>
<name>A0A0F9L4W5_9ZZZZ</name>
<comment type="caution">
    <text evidence="1">The sequence shown here is derived from an EMBL/GenBank/DDBJ whole genome shotgun (WGS) entry which is preliminary data.</text>
</comment>
<organism evidence="1">
    <name type="scientific">marine sediment metagenome</name>
    <dbReference type="NCBI Taxonomy" id="412755"/>
    <lineage>
        <taxon>unclassified sequences</taxon>
        <taxon>metagenomes</taxon>
        <taxon>ecological metagenomes</taxon>
    </lineage>
</organism>
<protein>
    <submittedName>
        <fullName evidence="1">Uncharacterized protein</fullName>
    </submittedName>
</protein>
<proteinExistence type="predicted"/>
<evidence type="ECO:0000313" key="1">
    <source>
        <dbReference type="EMBL" id="KKM88728.1"/>
    </source>
</evidence>
<dbReference type="AlphaFoldDB" id="A0A0F9L4W5"/>
<sequence>MTHFATRCPFGRMPHRCVIRPRKPPTLRRTHNPLVIATQPIRTAGSRNSDPMKDGRISQVDSQSMKIGHEKRRCSGPFEACCSPRDNPCHEALAHPQTFLESEDCPINPILTGFPKILLPILSGVFVRRTSENQINGIAGHPRQHVQAVALDDLAVALSHQGSLSSAQVSWHTADLLASQTCDWHISYRSTYRS</sequence>